<dbReference type="Proteomes" id="UP000706891">
    <property type="component" value="Unassembled WGS sequence"/>
</dbReference>
<evidence type="ECO:0000313" key="3">
    <source>
        <dbReference type="Proteomes" id="UP000706891"/>
    </source>
</evidence>
<gene>
    <name evidence="2" type="ORF">H6A34_08645</name>
</gene>
<dbReference type="PANTHER" id="PTHR34585:SF22">
    <property type="entry name" value="HELIX-TURN-HELIX DOMAIN-CONTAINING PROTEIN"/>
    <property type="match status" value="1"/>
</dbReference>
<dbReference type="InterPro" id="IPR041657">
    <property type="entry name" value="HTH_17"/>
</dbReference>
<proteinExistence type="predicted"/>
<reference evidence="2" key="2">
    <citation type="journal article" date="2021" name="Sci. Rep.">
        <title>The distribution of antibiotic resistance genes in chicken gut microbiota commensals.</title>
        <authorList>
            <person name="Juricova H."/>
            <person name="Matiasovicova J."/>
            <person name="Kubasova T."/>
            <person name="Cejkova D."/>
            <person name="Rychlik I."/>
        </authorList>
    </citation>
    <scope>NUCLEOTIDE SEQUENCE</scope>
    <source>
        <strain evidence="2">An824</strain>
    </source>
</reference>
<dbReference type="InterPro" id="IPR009061">
    <property type="entry name" value="DNA-bd_dom_put_sf"/>
</dbReference>
<protein>
    <submittedName>
        <fullName evidence="2">Helix-turn-helix domain-containing protein</fullName>
    </submittedName>
</protein>
<evidence type="ECO:0000313" key="2">
    <source>
        <dbReference type="EMBL" id="MBM6673941.1"/>
    </source>
</evidence>
<organism evidence="2 3">
    <name type="scientific">Marseilla massiliensis</name>
    <dbReference type="NCBI Taxonomy" id="1841864"/>
    <lineage>
        <taxon>Bacteria</taxon>
        <taxon>Pseudomonadati</taxon>
        <taxon>Bacteroidota</taxon>
        <taxon>Bacteroidia</taxon>
        <taxon>Bacteroidales</taxon>
        <taxon>Prevotellaceae</taxon>
        <taxon>Marseilla</taxon>
    </lineage>
</organism>
<reference evidence="2" key="1">
    <citation type="submission" date="2020-08" db="EMBL/GenBank/DDBJ databases">
        <authorList>
            <person name="Cejkova D."/>
            <person name="Kubasova T."/>
            <person name="Jahodarova E."/>
            <person name="Rychlik I."/>
        </authorList>
    </citation>
    <scope>NUCLEOTIDE SEQUENCE</scope>
    <source>
        <strain evidence="2">An824</strain>
    </source>
</reference>
<dbReference type="AlphaFoldDB" id="A0A938WUH1"/>
<feature type="domain" description="Helix-turn-helix" evidence="1">
    <location>
        <begin position="40"/>
        <end position="87"/>
    </location>
</feature>
<dbReference type="SUPFAM" id="SSF46955">
    <property type="entry name" value="Putative DNA-binding domain"/>
    <property type="match status" value="1"/>
</dbReference>
<dbReference type="EMBL" id="JACJJG010000043">
    <property type="protein sequence ID" value="MBM6673941.1"/>
    <property type="molecule type" value="Genomic_DNA"/>
</dbReference>
<dbReference type="Pfam" id="PF12728">
    <property type="entry name" value="HTH_17"/>
    <property type="match status" value="1"/>
</dbReference>
<name>A0A938WUH1_9BACT</name>
<accession>A0A938WUH1</accession>
<dbReference type="RefSeq" id="WP_205104916.1">
    <property type="nucleotide sequence ID" value="NZ_JACJJG010000043.1"/>
</dbReference>
<keyword evidence="3" id="KW-1185">Reference proteome</keyword>
<comment type="caution">
    <text evidence="2">The sequence shown here is derived from an EMBL/GenBank/DDBJ whole genome shotgun (WGS) entry which is preliminary data.</text>
</comment>
<sequence length="95" mass="11055">MKIMNIEATAFERLLEKVQSLCLIIEDASEKHRTKMLGDWIDNQEACLMLGLSSRKMQALRDGGKIAYTRIERRVFYRKDDIISYLETLLSRKSG</sequence>
<evidence type="ECO:0000259" key="1">
    <source>
        <dbReference type="Pfam" id="PF12728"/>
    </source>
</evidence>
<dbReference type="PANTHER" id="PTHR34585">
    <property type="match status" value="1"/>
</dbReference>